<accession>A0A8H6YPJ3</accession>
<protein>
    <submittedName>
        <fullName evidence="1">Uncharacterized protein</fullName>
    </submittedName>
</protein>
<dbReference type="Proteomes" id="UP000620124">
    <property type="component" value="Unassembled WGS sequence"/>
</dbReference>
<dbReference type="OrthoDB" id="2979304at2759"/>
<dbReference type="EMBL" id="JACAZI010000003">
    <property type="protein sequence ID" value="KAF7364908.1"/>
    <property type="molecule type" value="Genomic_DNA"/>
</dbReference>
<dbReference type="CDD" id="cd21037">
    <property type="entry name" value="MLKL_NTD"/>
    <property type="match status" value="1"/>
</dbReference>
<dbReference type="Gene3D" id="1.20.930.20">
    <property type="entry name" value="Adaptor protein Cbl, N-terminal domain"/>
    <property type="match status" value="1"/>
</dbReference>
<name>A0A8H6YPJ3_9AGAR</name>
<dbReference type="InterPro" id="IPR036537">
    <property type="entry name" value="Adaptor_Cbl_N_dom_sf"/>
</dbReference>
<dbReference type="AlphaFoldDB" id="A0A8H6YPJ3"/>
<comment type="caution">
    <text evidence="1">The sequence shown here is derived from an EMBL/GenBank/DDBJ whole genome shotgun (WGS) entry which is preliminary data.</text>
</comment>
<dbReference type="GO" id="GO:0007166">
    <property type="term" value="P:cell surface receptor signaling pathway"/>
    <property type="evidence" value="ECO:0007669"/>
    <property type="project" value="InterPro"/>
</dbReference>
<proteinExistence type="predicted"/>
<dbReference type="InterPro" id="IPR059179">
    <property type="entry name" value="MLKL-like_MCAfunc"/>
</dbReference>
<organism evidence="1 2">
    <name type="scientific">Mycena venus</name>
    <dbReference type="NCBI Taxonomy" id="2733690"/>
    <lineage>
        <taxon>Eukaryota</taxon>
        <taxon>Fungi</taxon>
        <taxon>Dikarya</taxon>
        <taxon>Basidiomycota</taxon>
        <taxon>Agaricomycotina</taxon>
        <taxon>Agaricomycetes</taxon>
        <taxon>Agaricomycetidae</taxon>
        <taxon>Agaricales</taxon>
        <taxon>Marasmiineae</taxon>
        <taxon>Mycenaceae</taxon>
        <taxon>Mycena</taxon>
    </lineage>
</organism>
<gene>
    <name evidence="1" type="ORF">MVEN_00361300</name>
</gene>
<keyword evidence="2" id="KW-1185">Reference proteome</keyword>
<evidence type="ECO:0000313" key="1">
    <source>
        <dbReference type="EMBL" id="KAF7364908.1"/>
    </source>
</evidence>
<reference evidence="1" key="1">
    <citation type="submission" date="2020-05" db="EMBL/GenBank/DDBJ databases">
        <title>Mycena genomes resolve the evolution of fungal bioluminescence.</title>
        <authorList>
            <person name="Tsai I.J."/>
        </authorList>
    </citation>
    <scope>NUCLEOTIDE SEQUENCE</scope>
    <source>
        <strain evidence="1">CCC161011</strain>
    </source>
</reference>
<sequence length="204" mass="23275">MSRSRSTRKISDALAAAQVTLKAIQASTDAFPPLKSVASTVIVFFQLSEKLKSNKKGCKHIAERSAQLVRDIWRQTKDFGVALPAEVEESVLQIEKLFKEITTFFEGLKRENLFQRLARQDENKSRVEEYGRLLTEAMDQFSINLQLSIHRLSVEFAEVERMRHADVLANSQMSESERMQLLTQILAKSGNVHMEKHAAIAFFF</sequence>
<evidence type="ECO:0000313" key="2">
    <source>
        <dbReference type="Proteomes" id="UP000620124"/>
    </source>
</evidence>